<protein>
    <recommendedName>
        <fullName evidence="1">ABM domain-containing protein</fullName>
    </recommendedName>
</protein>
<dbReference type="Gene3D" id="3.30.70.100">
    <property type="match status" value="1"/>
</dbReference>
<dbReference type="InterPro" id="IPR007138">
    <property type="entry name" value="ABM_dom"/>
</dbReference>
<evidence type="ECO:0000313" key="2">
    <source>
        <dbReference type="EMBL" id="KAK3309300.1"/>
    </source>
</evidence>
<dbReference type="Proteomes" id="UP001273166">
    <property type="component" value="Unassembled WGS sequence"/>
</dbReference>
<evidence type="ECO:0000259" key="1">
    <source>
        <dbReference type="PROSITE" id="PS51725"/>
    </source>
</evidence>
<dbReference type="PROSITE" id="PS51725">
    <property type="entry name" value="ABM"/>
    <property type="match status" value="1"/>
</dbReference>
<evidence type="ECO:0000313" key="3">
    <source>
        <dbReference type="Proteomes" id="UP001273166"/>
    </source>
</evidence>
<dbReference type="EMBL" id="JAUDZG010000001">
    <property type="protein sequence ID" value="KAK3309300.1"/>
    <property type="molecule type" value="Genomic_DNA"/>
</dbReference>
<organism evidence="2 3">
    <name type="scientific">Chaetomium strumarium</name>
    <dbReference type="NCBI Taxonomy" id="1170767"/>
    <lineage>
        <taxon>Eukaryota</taxon>
        <taxon>Fungi</taxon>
        <taxon>Dikarya</taxon>
        <taxon>Ascomycota</taxon>
        <taxon>Pezizomycotina</taxon>
        <taxon>Sordariomycetes</taxon>
        <taxon>Sordariomycetidae</taxon>
        <taxon>Sordariales</taxon>
        <taxon>Chaetomiaceae</taxon>
        <taxon>Chaetomium</taxon>
    </lineage>
</organism>
<accession>A0AAJ0H0I9</accession>
<feature type="domain" description="ABM" evidence="1">
    <location>
        <begin position="7"/>
        <end position="97"/>
    </location>
</feature>
<dbReference type="SUPFAM" id="SSF54909">
    <property type="entry name" value="Dimeric alpha+beta barrel"/>
    <property type="match status" value="1"/>
</dbReference>
<reference evidence="2" key="1">
    <citation type="journal article" date="2023" name="Mol. Phylogenet. Evol.">
        <title>Genome-scale phylogeny and comparative genomics of the fungal order Sordariales.</title>
        <authorList>
            <person name="Hensen N."/>
            <person name="Bonometti L."/>
            <person name="Westerberg I."/>
            <person name="Brannstrom I.O."/>
            <person name="Guillou S."/>
            <person name="Cros-Aarteil S."/>
            <person name="Calhoun S."/>
            <person name="Haridas S."/>
            <person name="Kuo A."/>
            <person name="Mondo S."/>
            <person name="Pangilinan J."/>
            <person name="Riley R."/>
            <person name="LaButti K."/>
            <person name="Andreopoulos B."/>
            <person name="Lipzen A."/>
            <person name="Chen C."/>
            <person name="Yan M."/>
            <person name="Daum C."/>
            <person name="Ng V."/>
            <person name="Clum A."/>
            <person name="Steindorff A."/>
            <person name="Ohm R.A."/>
            <person name="Martin F."/>
            <person name="Silar P."/>
            <person name="Natvig D.O."/>
            <person name="Lalanne C."/>
            <person name="Gautier V."/>
            <person name="Ament-Velasquez S.L."/>
            <person name="Kruys A."/>
            <person name="Hutchinson M.I."/>
            <person name="Powell A.J."/>
            <person name="Barry K."/>
            <person name="Miller A.N."/>
            <person name="Grigoriev I.V."/>
            <person name="Debuchy R."/>
            <person name="Gladieux P."/>
            <person name="Hiltunen Thoren M."/>
            <person name="Johannesson H."/>
        </authorList>
    </citation>
    <scope>NUCLEOTIDE SEQUENCE</scope>
    <source>
        <strain evidence="2">CBS 333.67</strain>
    </source>
</reference>
<comment type="caution">
    <text evidence="2">The sequence shown here is derived from an EMBL/GenBank/DDBJ whole genome shotgun (WGS) entry which is preliminary data.</text>
</comment>
<name>A0AAJ0H0I9_9PEZI</name>
<keyword evidence="3" id="KW-1185">Reference proteome</keyword>
<dbReference type="InterPro" id="IPR011008">
    <property type="entry name" value="Dimeric_a/b-barrel"/>
</dbReference>
<reference evidence="2" key="2">
    <citation type="submission" date="2023-06" db="EMBL/GenBank/DDBJ databases">
        <authorList>
            <consortium name="Lawrence Berkeley National Laboratory"/>
            <person name="Mondo S.J."/>
            <person name="Hensen N."/>
            <person name="Bonometti L."/>
            <person name="Westerberg I."/>
            <person name="Brannstrom I.O."/>
            <person name="Guillou S."/>
            <person name="Cros-Aarteil S."/>
            <person name="Calhoun S."/>
            <person name="Haridas S."/>
            <person name="Kuo A."/>
            <person name="Pangilinan J."/>
            <person name="Riley R."/>
            <person name="Labutti K."/>
            <person name="Andreopoulos B."/>
            <person name="Lipzen A."/>
            <person name="Chen C."/>
            <person name="Yanf M."/>
            <person name="Daum C."/>
            <person name="Ng V."/>
            <person name="Clum A."/>
            <person name="Steindorff A."/>
            <person name="Ohm R."/>
            <person name="Martin F."/>
            <person name="Silar P."/>
            <person name="Natvig D."/>
            <person name="Lalanne C."/>
            <person name="Gautier V."/>
            <person name="Ament-Velasquez S.L."/>
            <person name="Kruys A."/>
            <person name="Hutchinson M.I."/>
            <person name="Powell A.J."/>
            <person name="Barry K."/>
            <person name="Miller A.N."/>
            <person name="Grigoriev I.V."/>
            <person name="Debuchy R."/>
            <person name="Gladieux P."/>
            <person name="Thoren M.H."/>
            <person name="Johannesson H."/>
        </authorList>
    </citation>
    <scope>NUCLEOTIDE SEQUENCE</scope>
    <source>
        <strain evidence="2">CBS 333.67</strain>
    </source>
</reference>
<dbReference type="Pfam" id="PF03992">
    <property type="entry name" value="ABM"/>
    <property type="match status" value="1"/>
</dbReference>
<dbReference type="AlphaFoldDB" id="A0AAJ0H0I9"/>
<dbReference type="GeneID" id="87890349"/>
<proteinExistence type="predicted"/>
<gene>
    <name evidence="2" type="ORF">B0T15DRAFT_99</name>
</gene>
<sequence>MEENTPLSVHVKITVDPAKSEAFLAVLRPLFEKVTAEPLNIFCEVYRDEKNPGVFRIVENWNASLDYMMNVQVKKDYYKPYREATESLFIKPQEAEILSRMPGTDWASAKREFYPERG</sequence>
<dbReference type="RefSeq" id="XP_062725080.1">
    <property type="nucleotide sequence ID" value="XM_062871520.1"/>
</dbReference>